<dbReference type="SUPFAM" id="SSF52964">
    <property type="entry name" value="TolB, N-terminal domain"/>
    <property type="match status" value="1"/>
</dbReference>
<dbReference type="InterPro" id="IPR011659">
    <property type="entry name" value="WD40"/>
</dbReference>
<evidence type="ECO:0000313" key="4">
    <source>
        <dbReference type="Proteomes" id="UP000198635"/>
    </source>
</evidence>
<dbReference type="Pfam" id="PF07676">
    <property type="entry name" value="PD40"/>
    <property type="match status" value="3"/>
</dbReference>
<evidence type="ECO:0000256" key="1">
    <source>
        <dbReference type="ARBA" id="ARBA00009820"/>
    </source>
</evidence>
<evidence type="ECO:0000313" key="3">
    <source>
        <dbReference type="EMBL" id="SFJ32041.1"/>
    </source>
</evidence>
<dbReference type="PANTHER" id="PTHR36842:SF1">
    <property type="entry name" value="PROTEIN TOLB"/>
    <property type="match status" value="1"/>
</dbReference>
<accession>A0A1I3QFD6</accession>
<feature type="signal peptide" evidence="2">
    <location>
        <begin position="1"/>
        <end position="21"/>
    </location>
</feature>
<keyword evidence="4" id="KW-1185">Reference proteome</keyword>
<organism evidence="3 4">
    <name type="scientific">Desulfomicrobium apsheronum</name>
    <dbReference type="NCBI Taxonomy" id="52560"/>
    <lineage>
        <taxon>Bacteria</taxon>
        <taxon>Pseudomonadati</taxon>
        <taxon>Thermodesulfobacteriota</taxon>
        <taxon>Desulfovibrionia</taxon>
        <taxon>Desulfovibrionales</taxon>
        <taxon>Desulfomicrobiaceae</taxon>
        <taxon>Desulfomicrobium</taxon>
    </lineage>
</organism>
<dbReference type="STRING" id="52560.SAMN04488082_102299"/>
<dbReference type="EMBL" id="FORX01000002">
    <property type="protein sequence ID" value="SFJ32041.1"/>
    <property type="molecule type" value="Genomic_DNA"/>
</dbReference>
<dbReference type="RefSeq" id="WP_092372755.1">
    <property type="nucleotide sequence ID" value="NZ_FORX01000002.1"/>
</dbReference>
<name>A0A1I3QFD6_9BACT</name>
<proteinExistence type="inferred from homology"/>
<dbReference type="SUPFAM" id="SSF82171">
    <property type="entry name" value="DPP6 N-terminal domain-like"/>
    <property type="match status" value="1"/>
</dbReference>
<dbReference type="InterPro" id="IPR011042">
    <property type="entry name" value="6-blade_b-propeller_TolB-like"/>
</dbReference>
<gene>
    <name evidence="3" type="ORF">SAMN04488082_102299</name>
</gene>
<feature type="chain" id="PRO_5011549763" evidence="2">
    <location>
        <begin position="22"/>
        <end position="439"/>
    </location>
</feature>
<comment type="similarity">
    <text evidence="1">Belongs to the TolB family.</text>
</comment>
<sequence>MIKKILLILLALFVFSGPVLAAGVLNIDIYGPGQSRVNLFVAEALSKDGSGPVGGIPENAPAELQQRIHANCAFLPFFNMLSGKDIVGGPNPGGYVAQSIDFNKFQLSRTDVLVTAAWAPRPGGVGEVELRAYEVYTGRLIVGKGYGVANKQQVPEVAARFCADLMEALTGQGDFFRSNIAFIKKEGQRKQVYMATAQGLNLQKITNLDGIAVSPAWSHDGQKLVFVFLDKKYHNLCVWDRQTRSLEKKRLPGNTLIAPAFTKAGNVAISLDMRGNPDIYELNSEYKVVRALEENWGIDIGPDFDRSGEKMVFVSNRLGNPHVFLKNLVNGTSKRISLTGKYNTGPSISPDGSQVVFAQMVNGKHKLFLVDLASGRERQLTFGPGSDEDPTWSPDGYFIAFASTRSGPSKIYLTTKHGDEPILIPTGPGEATSPAWGKL</sequence>
<evidence type="ECO:0000256" key="2">
    <source>
        <dbReference type="SAM" id="SignalP"/>
    </source>
</evidence>
<dbReference type="Gene3D" id="3.40.50.10070">
    <property type="entry name" value="TolB, N-terminal domain"/>
    <property type="match status" value="1"/>
</dbReference>
<reference evidence="4" key="1">
    <citation type="submission" date="2016-10" db="EMBL/GenBank/DDBJ databases">
        <authorList>
            <person name="Varghese N."/>
            <person name="Submissions S."/>
        </authorList>
    </citation>
    <scope>NUCLEOTIDE SEQUENCE [LARGE SCALE GENOMIC DNA]</scope>
    <source>
        <strain evidence="4">DSM 5918</strain>
    </source>
</reference>
<dbReference type="Gene3D" id="2.120.10.30">
    <property type="entry name" value="TolB, C-terminal domain"/>
    <property type="match status" value="2"/>
</dbReference>
<protein>
    <submittedName>
        <fullName evidence="3">TolB protein</fullName>
    </submittedName>
</protein>
<dbReference type="PANTHER" id="PTHR36842">
    <property type="entry name" value="PROTEIN TOLB HOMOLOG"/>
    <property type="match status" value="1"/>
</dbReference>
<dbReference type="Proteomes" id="UP000198635">
    <property type="component" value="Unassembled WGS sequence"/>
</dbReference>
<dbReference type="AlphaFoldDB" id="A0A1I3QFD6"/>
<dbReference type="OrthoDB" id="9815657at2"/>
<keyword evidence="2" id="KW-0732">Signal</keyword>